<evidence type="ECO:0000313" key="2">
    <source>
        <dbReference type="EMBL" id="EFW91329.1"/>
    </source>
</evidence>
<dbReference type="EMBL" id="AEMG01000015">
    <property type="protein sequence ID" value="EFW91329.1"/>
    <property type="molecule type" value="Genomic_DNA"/>
</dbReference>
<proteinExistence type="predicted"/>
<reference evidence="5" key="3">
    <citation type="submission" date="2016-11" db="EMBL/GenBank/DDBJ databases">
        <authorList>
            <person name="Varghese N."/>
            <person name="Submissions S."/>
        </authorList>
    </citation>
    <scope>NUCLEOTIDE SEQUENCE [LARGE SCALE GENOMIC DNA]</scope>
    <source>
        <strain evidence="5">DX253</strain>
    </source>
</reference>
<feature type="region of interest" description="Disordered" evidence="1">
    <location>
        <begin position="1"/>
        <end position="55"/>
    </location>
</feature>
<dbReference type="Proteomes" id="UP000003751">
    <property type="component" value="Unassembled WGS sequence"/>
</dbReference>
<protein>
    <submittedName>
        <fullName evidence="2">Uncharacterized protein</fullName>
    </submittedName>
</protein>
<dbReference type="Proteomes" id="UP000184203">
    <property type="component" value="Unassembled WGS sequence"/>
</dbReference>
<dbReference type="PATRIC" id="fig|797209.4.peg.2861"/>
<name>E7QVR6_HALPU</name>
<evidence type="ECO:0000313" key="5">
    <source>
        <dbReference type="Proteomes" id="UP000184203"/>
    </source>
</evidence>
<reference evidence="3" key="2">
    <citation type="submission" date="2016-11" db="EMBL/GenBank/DDBJ databases">
        <authorList>
            <person name="Jaros S."/>
            <person name="Januszkiewicz K."/>
            <person name="Wedrychowicz H."/>
        </authorList>
    </citation>
    <scope>NUCLEOTIDE SEQUENCE [LARGE SCALE GENOMIC DNA]</scope>
    <source>
        <strain evidence="3">DX253</strain>
    </source>
</reference>
<feature type="compositionally biased region" description="Basic residues" evidence="1">
    <location>
        <begin position="1"/>
        <end position="12"/>
    </location>
</feature>
<accession>E7QVR6</accession>
<gene>
    <name evidence="3" type="ORF">SAMN05444342_3053</name>
    <name evidence="2" type="ORF">ZOD2009_14511</name>
</gene>
<dbReference type="STRING" id="797209.GCA_000376445_03417"/>
<sequence length="55" mass="5842">MTKSKLGVKRRNVLNGTCNPNLLAGSGAPTLDSTGTENVRYATVGDYGRRDEESA</sequence>
<keyword evidence="5" id="KW-1185">Reference proteome</keyword>
<evidence type="ECO:0000256" key="1">
    <source>
        <dbReference type="SAM" id="MobiDB-lite"/>
    </source>
</evidence>
<reference evidence="2 4" key="1">
    <citation type="journal article" date="2014" name="ISME J.">
        <title>Trehalose/2-sulfotrehalose biosynthesis and glycine-betaine uptake are widely spread mechanisms for osmoadaptation in the Halobacteriales.</title>
        <authorList>
            <person name="Youssef N.H."/>
            <person name="Savage-Ashlock K.N."/>
            <person name="McCully A.L."/>
            <person name="Luedtke B."/>
            <person name="Shaw E.I."/>
            <person name="Hoff W.D."/>
            <person name="Elshahed M.S."/>
        </authorList>
    </citation>
    <scope>NUCLEOTIDE SEQUENCE [LARGE SCALE GENOMIC DNA]</scope>
    <source>
        <strain evidence="2 4">DX253</strain>
    </source>
</reference>
<dbReference type="AlphaFoldDB" id="E7QVR6"/>
<evidence type="ECO:0000313" key="4">
    <source>
        <dbReference type="Proteomes" id="UP000003751"/>
    </source>
</evidence>
<evidence type="ECO:0000313" key="3">
    <source>
        <dbReference type="EMBL" id="SHL10935.1"/>
    </source>
</evidence>
<dbReference type="RefSeq" id="WP_007980984.1">
    <property type="nucleotide sequence ID" value="NZ_AEMG01000015.1"/>
</dbReference>
<organism evidence="2 4">
    <name type="scientific">Haladaptatus paucihalophilus DX253</name>
    <dbReference type="NCBI Taxonomy" id="797209"/>
    <lineage>
        <taxon>Archaea</taxon>
        <taxon>Methanobacteriati</taxon>
        <taxon>Methanobacteriota</taxon>
        <taxon>Stenosarchaea group</taxon>
        <taxon>Halobacteria</taxon>
        <taxon>Halobacteriales</taxon>
        <taxon>Haladaptataceae</taxon>
        <taxon>Haladaptatus</taxon>
    </lineage>
</organism>
<dbReference type="EMBL" id="FRAN01000004">
    <property type="protein sequence ID" value="SHL10935.1"/>
    <property type="molecule type" value="Genomic_DNA"/>
</dbReference>